<dbReference type="Gene3D" id="3.40.1190.20">
    <property type="match status" value="1"/>
</dbReference>
<evidence type="ECO:0000313" key="2">
    <source>
        <dbReference type="Proteomes" id="UP000293036"/>
    </source>
</evidence>
<dbReference type="AlphaFoldDB" id="A0A4Q9V0X5"/>
<dbReference type="Proteomes" id="UP000293036">
    <property type="component" value="Unassembled WGS sequence"/>
</dbReference>
<accession>A0A4Q9V0X5</accession>
<dbReference type="RefSeq" id="WP_131281134.1">
    <property type="nucleotide sequence ID" value="NZ_JBHSLR010000006.1"/>
</dbReference>
<dbReference type="InterPro" id="IPR029056">
    <property type="entry name" value="Ribokinase-like"/>
</dbReference>
<dbReference type="EMBL" id="SJDT01000004">
    <property type="protein sequence ID" value="TBW21406.1"/>
    <property type="molecule type" value="Genomic_DNA"/>
</dbReference>
<reference evidence="1 2" key="1">
    <citation type="submission" date="2019-02" db="EMBL/GenBank/DDBJ databases">
        <title>Arcanobacterium bovis sp. nov., isolated from the milk of a cow with mastitis.</title>
        <authorList>
            <person name="Sammra O."/>
            <person name="Foster G."/>
            <person name="Hassan A."/>
            <person name="Alssahen M."/>
            <person name="Laemmler C."/>
            <person name="Borowiak M."/>
            <person name="Malorny B."/>
            <person name="Abdulmawjood A."/>
        </authorList>
    </citation>
    <scope>NUCLEOTIDE SEQUENCE [LARGE SCALE GENOMIC DNA]</scope>
    <source>
        <strain evidence="1 2">C605018/01/1</strain>
    </source>
</reference>
<protein>
    <submittedName>
        <fullName evidence="1">Uncharacterized protein</fullName>
    </submittedName>
</protein>
<gene>
    <name evidence="1" type="ORF">EZJ44_05500</name>
</gene>
<evidence type="ECO:0000313" key="1">
    <source>
        <dbReference type="EMBL" id="TBW21406.1"/>
    </source>
</evidence>
<comment type="caution">
    <text evidence="1">The sequence shown here is derived from an EMBL/GenBank/DDBJ whole genome shotgun (WGS) entry which is preliminary data.</text>
</comment>
<keyword evidence="2" id="KW-1185">Reference proteome</keyword>
<sequence length="237" mass="25178">MTEALVPPVPPRHLLLPIYLISSANNTELAPKASILLDHICQDLEALGLNPIRANVDEFAQLTQKESQQLISSVVFVPNTETLTELCETLPTWHSFVSNNESLIVLAVESSADLEHAAAFTNSVKSLGVVFSSDSALDSITASVLETLCAQAANSGAWYLVHSFGSGAAVIEPDRDPVLIGTFECGVVNTHGVDEAFMAGVLNGLAQEWQPNKAARFGSFVASGVAEIDGEFLAVDE</sequence>
<dbReference type="SUPFAM" id="SSF53613">
    <property type="entry name" value="Ribokinase-like"/>
    <property type="match status" value="1"/>
</dbReference>
<name>A0A4Q9V0X5_9ACTO</name>
<organism evidence="1 2">
    <name type="scientific">Arcanobacterium bovis</name>
    <dbReference type="NCBI Taxonomy" id="2529275"/>
    <lineage>
        <taxon>Bacteria</taxon>
        <taxon>Bacillati</taxon>
        <taxon>Actinomycetota</taxon>
        <taxon>Actinomycetes</taxon>
        <taxon>Actinomycetales</taxon>
        <taxon>Actinomycetaceae</taxon>
        <taxon>Arcanobacterium</taxon>
    </lineage>
</organism>
<proteinExistence type="predicted"/>